<name>A0A2A9FFP1_9PSEU</name>
<dbReference type="PANTHER" id="PTHR47572:SF4">
    <property type="entry name" value="LACTONASE DRP35"/>
    <property type="match status" value="1"/>
</dbReference>
<accession>A0A2A9FFP1</accession>
<gene>
    <name evidence="4" type="ORF">ATK36_5172</name>
</gene>
<keyword evidence="5" id="KW-1185">Reference proteome</keyword>
<dbReference type="InterPro" id="IPR011042">
    <property type="entry name" value="6-blade_b-propeller_TolB-like"/>
</dbReference>
<evidence type="ECO:0000256" key="1">
    <source>
        <dbReference type="ARBA" id="ARBA00008853"/>
    </source>
</evidence>
<evidence type="ECO:0000256" key="2">
    <source>
        <dbReference type="ARBA" id="ARBA00022801"/>
    </source>
</evidence>
<dbReference type="PANTHER" id="PTHR47572">
    <property type="entry name" value="LIPOPROTEIN-RELATED"/>
    <property type="match status" value="1"/>
</dbReference>
<evidence type="ECO:0000313" key="5">
    <source>
        <dbReference type="Proteomes" id="UP000243542"/>
    </source>
</evidence>
<sequence>MSSALVLEGAELVWAESPRWRDGRLWVSDTQGCRLVVIGADGTRVHPLDTPVNGTGFLPSGELVAARMHVPRLDRFDGHDWSVHADLAKLVDGRLGDLIALPGGTVYVDEVLTPDEPGRLLKVGPDGSASVAAGELVFPNGLAVIDEGRTLIVAETFAGRLTAFTIGPDGNLGDRRRWFDLKEKLGARYLPDGIWACRDGSVWVAATNGHAFLRIRDGDVVDRIDVDGFAIACCLNEDETDLYATTATSLDPGIPVMEAVREQRTQARVTRFSQGRNQH</sequence>
<dbReference type="RefSeq" id="WP_098513802.1">
    <property type="nucleotide sequence ID" value="NZ_JBIAKZ010000028.1"/>
</dbReference>
<dbReference type="InterPro" id="IPR051262">
    <property type="entry name" value="SMP-30/CGR1_Lactonase"/>
</dbReference>
<dbReference type="AlphaFoldDB" id="A0A2A9FFP1"/>
<dbReference type="Proteomes" id="UP000243542">
    <property type="component" value="Unassembled WGS sequence"/>
</dbReference>
<organism evidence="4 5">
    <name type="scientific">Amycolatopsis sulphurea</name>
    <dbReference type="NCBI Taxonomy" id="76022"/>
    <lineage>
        <taxon>Bacteria</taxon>
        <taxon>Bacillati</taxon>
        <taxon>Actinomycetota</taxon>
        <taxon>Actinomycetes</taxon>
        <taxon>Pseudonocardiales</taxon>
        <taxon>Pseudonocardiaceae</taxon>
        <taxon>Amycolatopsis</taxon>
    </lineage>
</organism>
<dbReference type="SUPFAM" id="SSF63829">
    <property type="entry name" value="Calcium-dependent phosphotriesterase"/>
    <property type="match status" value="1"/>
</dbReference>
<dbReference type="Gene3D" id="2.120.10.30">
    <property type="entry name" value="TolB, C-terminal domain"/>
    <property type="match status" value="1"/>
</dbReference>
<dbReference type="GO" id="GO:0016787">
    <property type="term" value="F:hydrolase activity"/>
    <property type="evidence" value="ECO:0007669"/>
    <property type="project" value="UniProtKB-KW"/>
</dbReference>
<keyword evidence="2" id="KW-0378">Hydrolase</keyword>
<feature type="domain" description="SMP-30/Gluconolactonase/LRE-like region" evidence="3">
    <location>
        <begin position="14"/>
        <end position="248"/>
    </location>
</feature>
<evidence type="ECO:0000259" key="3">
    <source>
        <dbReference type="Pfam" id="PF08450"/>
    </source>
</evidence>
<protein>
    <submittedName>
        <fullName evidence="4">Gluconolactonase</fullName>
    </submittedName>
</protein>
<proteinExistence type="inferred from homology"/>
<dbReference type="InterPro" id="IPR013658">
    <property type="entry name" value="SGL"/>
</dbReference>
<dbReference type="Pfam" id="PF08450">
    <property type="entry name" value="SGL"/>
    <property type="match status" value="1"/>
</dbReference>
<comment type="caution">
    <text evidence="4">The sequence shown here is derived from an EMBL/GenBank/DDBJ whole genome shotgun (WGS) entry which is preliminary data.</text>
</comment>
<reference evidence="4 5" key="1">
    <citation type="submission" date="2017-10" db="EMBL/GenBank/DDBJ databases">
        <title>Sequencing the genomes of 1000 actinobacteria strains.</title>
        <authorList>
            <person name="Klenk H.-P."/>
        </authorList>
    </citation>
    <scope>NUCLEOTIDE SEQUENCE [LARGE SCALE GENOMIC DNA]</scope>
    <source>
        <strain evidence="4 5">DSM 46092</strain>
    </source>
</reference>
<comment type="similarity">
    <text evidence="1">Belongs to the SMP-30/CGR1 family.</text>
</comment>
<evidence type="ECO:0000313" key="4">
    <source>
        <dbReference type="EMBL" id="PFG49978.1"/>
    </source>
</evidence>
<dbReference type="EMBL" id="PDJK01000002">
    <property type="protein sequence ID" value="PFG49978.1"/>
    <property type="molecule type" value="Genomic_DNA"/>
</dbReference>